<evidence type="ECO:0000256" key="1">
    <source>
        <dbReference type="SAM" id="MobiDB-lite"/>
    </source>
</evidence>
<accession>A0A3M8K6Y9</accession>
<evidence type="ECO:0000313" key="4">
    <source>
        <dbReference type="Proteomes" id="UP000266975"/>
    </source>
</evidence>
<dbReference type="Pfam" id="PF14240">
    <property type="entry name" value="YHYH"/>
    <property type="match status" value="1"/>
</dbReference>
<feature type="region of interest" description="Disordered" evidence="1">
    <location>
        <begin position="345"/>
        <end position="373"/>
    </location>
</feature>
<dbReference type="OrthoDB" id="9796530at2"/>
<evidence type="ECO:0000313" key="3">
    <source>
        <dbReference type="EMBL" id="RNE48332.1"/>
    </source>
</evidence>
<dbReference type="EMBL" id="PTJO01000005">
    <property type="protein sequence ID" value="RNE48332.1"/>
    <property type="molecule type" value="Genomic_DNA"/>
</dbReference>
<dbReference type="AlphaFoldDB" id="A0A3M8K6Y9"/>
<sequence length="373" mass="39056">MKQDNDRPSSARRSLRVLPPAAVSVAALFLLTACGSGDSDSEESASATDATTTTEAELEVTPAGLNIDLFKDGALAQEPTIEDCILSDGSASTCYNLTISGYPLDDEVGPFCPETITDTADQAGIWFDGEDIYSLDGPFFEQLPELYGDDAWQMYDEEGNIFVTDTKEKFELAAQPNVDESVMNHCVEGRLEWLENGEPVQATVLIPTEPVAAAEPASATAFLGVTLSGVRIDAAAPVTAILDAHTIAAFDNCGGHFNPTEGYHMHGAVGCSEVEGASEGETLQFGYALDGYPVHSPYDEQQAAEVELDECNGHYTEAEGYHYHANPAEENQVITCMIGQTAEAEVAAGGPPGGGAPAGGPPAGGAPPEGAAR</sequence>
<reference evidence="3 4" key="1">
    <citation type="submission" date="2018-02" db="EMBL/GenBank/DDBJ databases">
        <title>Corynebacterium alimpuense sp. nov., a marine obligate actinomycete isolated from sediments of Valparaiso bay, Chile.</title>
        <authorList>
            <person name="Claverias F."/>
            <person name="Gonzales-Siles L."/>
            <person name="Salva-Serra F."/>
            <person name="Inganaes E."/>
            <person name="Molin K."/>
            <person name="Cumsille A."/>
            <person name="Undabarrena A."/>
            <person name="Couve E."/>
            <person name="Moore E.R.B."/>
            <person name="Gomila M."/>
            <person name="Camara B."/>
        </authorList>
    </citation>
    <scope>NUCLEOTIDE SEQUENCE [LARGE SCALE GENOMIC DNA]</scope>
    <source>
        <strain evidence="3 4">CCUG 69366</strain>
    </source>
</reference>
<gene>
    <name evidence="3" type="ORF">C5L39_07370</name>
</gene>
<comment type="caution">
    <text evidence="3">The sequence shown here is derived from an EMBL/GenBank/DDBJ whole genome shotgun (WGS) entry which is preliminary data.</text>
</comment>
<dbReference type="RefSeq" id="WP_123048264.1">
    <property type="nucleotide sequence ID" value="NZ_PTJO01000005.1"/>
</dbReference>
<organism evidence="3 4">
    <name type="scientific">Corynebacterium alimapuense</name>
    <dbReference type="NCBI Taxonomy" id="1576874"/>
    <lineage>
        <taxon>Bacteria</taxon>
        <taxon>Bacillati</taxon>
        <taxon>Actinomycetota</taxon>
        <taxon>Actinomycetes</taxon>
        <taxon>Mycobacteriales</taxon>
        <taxon>Corynebacteriaceae</taxon>
        <taxon>Corynebacterium</taxon>
    </lineage>
</organism>
<feature type="region of interest" description="Disordered" evidence="1">
    <location>
        <begin position="37"/>
        <end position="56"/>
    </location>
</feature>
<evidence type="ECO:0000259" key="2">
    <source>
        <dbReference type="Pfam" id="PF14240"/>
    </source>
</evidence>
<protein>
    <recommendedName>
        <fullName evidence="2">YHYH domain-containing protein</fullName>
    </recommendedName>
</protein>
<dbReference type="Proteomes" id="UP000266975">
    <property type="component" value="Unassembled WGS sequence"/>
</dbReference>
<feature type="domain" description="YHYH" evidence="2">
    <location>
        <begin position="206"/>
        <end position="303"/>
    </location>
</feature>
<dbReference type="PROSITE" id="PS51257">
    <property type="entry name" value="PROKAR_LIPOPROTEIN"/>
    <property type="match status" value="1"/>
</dbReference>
<dbReference type="InterPro" id="IPR025924">
    <property type="entry name" value="YHYH_dom"/>
</dbReference>
<keyword evidence="4" id="KW-1185">Reference proteome</keyword>
<feature type="compositionally biased region" description="Low complexity" evidence="1">
    <location>
        <begin position="44"/>
        <end position="55"/>
    </location>
</feature>
<name>A0A3M8K6Y9_9CORY</name>
<proteinExistence type="predicted"/>
<feature type="compositionally biased region" description="Gly residues" evidence="1">
    <location>
        <begin position="350"/>
        <end position="363"/>
    </location>
</feature>